<dbReference type="SUPFAM" id="SSF55174">
    <property type="entry name" value="Alpha-L RNA-binding motif"/>
    <property type="match status" value="1"/>
</dbReference>
<dbReference type="Proteomes" id="UP000268162">
    <property type="component" value="Unassembled WGS sequence"/>
</dbReference>
<dbReference type="PROSITE" id="PS01129">
    <property type="entry name" value="PSI_RLU"/>
    <property type="match status" value="1"/>
</dbReference>
<gene>
    <name evidence="4" type="ORF">BJ085DRAFT_43135</name>
</gene>
<keyword evidence="5" id="KW-1185">Reference proteome</keyword>
<evidence type="ECO:0000256" key="1">
    <source>
        <dbReference type="PROSITE-ProRule" id="PRU00182"/>
    </source>
</evidence>
<dbReference type="Pfam" id="PF00849">
    <property type="entry name" value="PseudoU_synth_2"/>
    <property type="match status" value="1"/>
</dbReference>
<protein>
    <submittedName>
        <fullName evidence="4">Pseudouridine synthase</fullName>
    </submittedName>
</protein>
<dbReference type="InterPro" id="IPR006145">
    <property type="entry name" value="PsdUridine_synth_RsuA/RluA"/>
</dbReference>
<dbReference type="PROSITE" id="PS50889">
    <property type="entry name" value="S4"/>
    <property type="match status" value="1"/>
</dbReference>
<dbReference type="InterPro" id="IPR006224">
    <property type="entry name" value="PsdUridine_synth_RluA-like_CS"/>
</dbReference>
<sequence length="380" mass="43102">MLNGLRRVRPYYHTYSTNAKGRWFGRTLLDVFVREFRDQSEPYYLEAIHRGIIMINDQKVTPDTIVRLHDRITHRIHRHEPPVSATPPIRIVHRSDSVVVVDKPASIPVHPSGRYYHNTLIHILRREFGIKSPFLSPANRLDRLTSGLVILALDAATARDLEGQMRSRQVRKDEDLSSYVVCDEPIKTVAHKLGLVAVHPDGKPSRTLFRPIGRVLGPATIPLVDPTESNTASSHHLKPPLTTVVQCKPLTGRTHQIRVHLQYLGYPIANDPLYCNARVWGGLTTPQTELKAEATIQKAIANLTELDHHQQHHPAKEISVVTSCTQCQENIHSPIPDPKPEQRLIWLHAYKYEGDGWSYKTEMPAWSKPKENSSSEADTN</sequence>
<dbReference type="GO" id="GO:0009982">
    <property type="term" value="F:pseudouridine synthase activity"/>
    <property type="evidence" value="ECO:0007669"/>
    <property type="project" value="InterPro"/>
</dbReference>
<dbReference type="GO" id="GO:0003723">
    <property type="term" value="F:RNA binding"/>
    <property type="evidence" value="ECO:0007669"/>
    <property type="project" value="UniProtKB-KW"/>
</dbReference>
<dbReference type="EMBL" id="ML003248">
    <property type="protein sequence ID" value="RKP34328.1"/>
    <property type="molecule type" value="Genomic_DNA"/>
</dbReference>
<dbReference type="STRING" id="215637.A0A4P9ZML0"/>
<feature type="domain" description="Pseudouridine synthase RsuA/RluA-like" evidence="3">
    <location>
        <begin position="98"/>
        <end position="262"/>
    </location>
</feature>
<dbReference type="InterPro" id="IPR050188">
    <property type="entry name" value="RluA_PseudoU_synthase"/>
</dbReference>
<evidence type="ECO:0000259" key="3">
    <source>
        <dbReference type="Pfam" id="PF00849"/>
    </source>
</evidence>
<dbReference type="PANTHER" id="PTHR21600">
    <property type="entry name" value="MITOCHONDRIAL RNA PSEUDOURIDINE SYNTHASE"/>
    <property type="match status" value="1"/>
</dbReference>
<organism evidence="4 5">
    <name type="scientific">Dimargaris cristalligena</name>
    <dbReference type="NCBI Taxonomy" id="215637"/>
    <lineage>
        <taxon>Eukaryota</taxon>
        <taxon>Fungi</taxon>
        <taxon>Fungi incertae sedis</taxon>
        <taxon>Zoopagomycota</taxon>
        <taxon>Kickxellomycotina</taxon>
        <taxon>Dimargaritomycetes</taxon>
        <taxon>Dimargaritales</taxon>
        <taxon>Dimargaritaceae</taxon>
        <taxon>Dimargaris</taxon>
    </lineage>
</organism>
<evidence type="ECO:0000313" key="5">
    <source>
        <dbReference type="Proteomes" id="UP000268162"/>
    </source>
</evidence>
<evidence type="ECO:0000313" key="4">
    <source>
        <dbReference type="EMBL" id="RKP34328.1"/>
    </source>
</evidence>
<dbReference type="Gene3D" id="3.30.2350.10">
    <property type="entry name" value="Pseudouridine synthase"/>
    <property type="match status" value="1"/>
</dbReference>
<name>A0A4P9ZML0_9FUNG</name>
<evidence type="ECO:0000256" key="2">
    <source>
        <dbReference type="SAM" id="MobiDB-lite"/>
    </source>
</evidence>
<dbReference type="SUPFAM" id="SSF55120">
    <property type="entry name" value="Pseudouridine synthase"/>
    <property type="match status" value="1"/>
</dbReference>
<proteinExistence type="predicted"/>
<dbReference type="AlphaFoldDB" id="A0A4P9ZML0"/>
<accession>A0A4P9ZML0</accession>
<reference evidence="5" key="1">
    <citation type="journal article" date="2018" name="Nat. Microbiol.">
        <title>Leveraging single-cell genomics to expand the fungal tree of life.</title>
        <authorList>
            <person name="Ahrendt S.R."/>
            <person name="Quandt C.A."/>
            <person name="Ciobanu D."/>
            <person name="Clum A."/>
            <person name="Salamov A."/>
            <person name="Andreopoulos B."/>
            <person name="Cheng J.F."/>
            <person name="Woyke T."/>
            <person name="Pelin A."/>
            <person name="Henrissat B."/>
            <person name="Reynolds N.K."/>
            <person name="Benny G.L."/>
            <person name="Smith M.E."/>
            <person name="James T.Y."/>
            <person name="Grigoriev I.V."/>
        </authorList>
    </citation>
    <scope>NUCLEOTIDE SEQUENCE [LARGE SCALE GENOMIC DNA]</scope>
    <source>
        <strain evidence="5">RSA 468</strain>
    </source>
</reference>
<dbReference type="PANTHER" id="PTHR21600:SF40">
    <property type="entry name" value="PSEUDOURIDYLATE SYNTHASE RPUSD2"/>
    <property type="match status" value="1"/>
</dbReference>
<keyword evidence="1" id="KW-0694">RNA-binding</keyword>
<dbReference type="CDD" id="cd02557">
    <property type="entry name" value="PseudoU_synth_ScRIB2"/>
    <property type="match status" value="1"/>
</dbReference>
<dbReference type="InterPro" id="IPR020103">
    <property type="entry name" value="PsdUridine_synth_cat_dom_sf"/>
</dbReference>
<feature type="region of interest" description="Disordered" evidence="2">
    <location>
        <begin position="361"/>
        <end position="380"/>
    </location>
</feature>
<dbReference type="GO" id="GO:0000455">
    <property type="term" value="P:enzyme-directed rRNA pseudouridine synthesis"/>
    <property type="evidence" value="ECO:0007669"/>
    <property type="project" value="TreeGrafter"/>
</dbReference>